<evidence type="ECO:0000259" key="9">
    <source>
        <dbReference type="PROSITE" id="PS51012"/>
    </source>
</evidence>
<keyword evidence="4" id="KW-1003">Cell membrane</keyword>
<accession>A0A1H4BLY3</accession>
<feature type="transmembrane region" description="Helical" evidence="8">
    <location>
        <begin position="234"/>
        <end position="252"/>
    </location>
</feature>
<comment type="similarity">
    <text evidence="2">Belongs to the ABC-2 integral membrane protein family.</text>
</comment>
<dbReference type="STRING" id="37625.SAMN05660420_02274"/>
<evidence type="ECO:0000256" key="1">
    <source>
        <dbReference type="ARBA" id="ARBA00004651"/>
    </source>
</evidence>
<feature type="transmembrane region" description="Helical" evidence="8">
    <location>
        <begin position="291"/>
        <end position="310"/>
    </location>
</feature>
<evidence type="ECO:0000313" key="10">
    <source>
        <dbReference type="EMBL" id="SEA49107.1"/>
    </source>
</evidence>
<dbReference type="PANTHER" id="PTHR30294">
    <property type="entry name" value="MEMBRANE COMPONENT OF ABC TRANSPORTER YHHJ-RELATED"/>
    <property type="match status" value="1"/>
</dbReference>
<dbReference type="AlphaFoldDB" id="A0A1H4BLY3"/>
<keyword evidence="3" id="KW-0813">Transport</keyword>
<protein>
    <submittedName>
        <fullName evidence="10">ABC-2 type transport system permease protein</fullName>
    </submittedName>
</protein>
<sequence>MLILRRILALVVKEFLLILKDKKSRFIVIGPPLIQFIVFGYAATYDLENVRYAILDESRSTLSRQLLNGIDGTGIFRLTGDLVSQDQIAAFIDSEKARLVIHIGADFEERLRQAETTSIQVIADGRNPNVALIALGYVNTIVQQFNQDLVQQGLATSGSPKLQLVDRAWFNGNLQSRWFIVSALGGIISMVVVMILTSLSVAREREFGTFDQLLVAPFTPAEILLGKSLPGMTFGLLNALIFSAAAVLWFHVPFRGTVVALVVALLCFIMTQVGIGLLISSLSMTMQQGLLGAFIFIMPAVILSGFATPIENMPHWLQQANMLNPVRYIIIALRSIFLQGADLAMVWPHLWPLLLMAAITLPLAAWLFRARSI</sequence>
<keyword evidence="6 8" id="KW-1133">Transmembrane helix</keyword>
<feature type="transmembrane region" description="Helical" evidence="8">
    <location>
        <begin position="258"/>
        <end position="279"/>
    </location>
</feature>
<evidence type="ECO:0000256" key="6">
    <source>
        <dbReference type="ARBA" id="ARBA00022989"/>
    </source>
</evidence>
<dbReference type="RefSeq" id="WP_175498365.1">
    <property type="nucleotide sequence ID" value="NZ_FNQN01000006.1"/>
</dbReference>
<proteinExistence type="inferred from homology"/>
<keyword evidence="7 8" id="KW-0472">Membrane</keyword>
<dbReference type="GO" id="GO:0005886">
    <property type="term" value="C:plasma membrane"/>
    <property type="evidence" value="ECO:0007669"/>
    <property type="project" value="UniProtKB-SubCell"/>
</dbReference>
<dbReference type="InterPro" id="IPR051449">
    <property type="entry name" value="ABC-2_transporter_component"/>
</dbReference>
<evidence type="ECO:0000256" key="7">
    <source>
        <dbReference type="ARBA" id="ARBA00023136"/>
    </source>
</evidence>
<gene>
    <name evidence="10" type="ORF">SAMN05660420_02274</name>
</gene>
<evidence type="ECO:0000256" key="2">
    <source>
        <dbReference type="ARBA" id="ARBA00007783"/>
    </source>
</evidence>
<dbReference type="InterPro" id="IPR047817">
    <property type="entry name" value="ABC2_TM_bact-type"/>
</dbReference>
<dbReference type="GO" id="GO:0140359">
    <property type="term" value="F:ABC-type transporter activity"/>
    <property type="evidence" value="ECO:0007669"/>
    <property type="project" value="InterPro"/>
</dbReference>
<dbReference type="Pfam" id="PF12698">
    <property type="entry name" value="ABC2_membrane_3"/>
    <property type="match status" value="1"/>
</dbReference>
<dbReference type="InterPro" id="IPR013525">
    <property type="entry name" value="ABC2_TM"/>
</dbReference>
<evidence type="ECO:0000256" key="4">
    <source>
        <dbReference type="ARBA" id="ARBA00022475"/>
    </source>
</evidence>
<dbReference type="PANTHER" id="PTHR30294:SF44">
    <property type="entry name" value="MULTIDRUG ABC TRANSPORTER PERMEASE YBHR-RELATED"/>
    <property type="match status" value="1"/>
</dbReference>
<evidence type="ECO:0000313" key="11">
    <source>
        <dbReference type="Proteomes" id="UP000199409"/>
    </source>
</evidence>
<feature type="transmembrane region" description="Helical" evidence="8">
    <location>
        <begin position="178"/>
        <end position="202"/>
    </location>
</feature>
<evidence type="ECO:0000256" key="8">
    <source>
        <dbReference type="SAM" id="Phobius"/>
    </source>
</evidence>
<dbReference type="Proteomes" id="UP000199409">
    <property type="component" value="Unassembled WGS sequence"/>
</dbReference>
<organism evidence="10 11">
    <name type="scientific">Desulfuromusa kysingii</name>
    <dbReference type="NCBI Taxonomy" id="37625"/>
    <lineage>
        <taxon>Bacteria</taxon>
        <taxon>Pseudomonadati</taxon>
        <taxon>Thermodesulfobacteriota</taxon>
        <taxon>Desulfuromonadia</taxon>
        <taxon>Desulfuromonadales</taxon>
        <taxon>Geopsychrobacteraceae</taxon>
        <taxon>Desulfuromusa</taxon>
    </lineage>
</organism>
<keyword evidence="11" id="KW-1185">Reference proteome</keyword>
<feature type="domain" description="ABC transmembrane type-2" evidence="9">
    <location>
        <begin position="135"/>
        <end position="371"/>
    </location>
</feature>
<keyword evidence="5 8" id="KW-0812">Transmembrane</keyword>
<name>A0A1H4BLY3_9BACT</name>
<dbReference type="EMBL" id="FNQN01000006">
    <property type="protein sequence ID" value="SEA49107.1"/>
    <property type="molecule type" value="Genomic_DNA"/>
</dbReference>
<reference evidence="10 11" key="1">
    <citation type="submission" date="2016-10" db="EMBL/GenBank/DDBJ databases">
        <authorList>
            <person name="de Groot N.N."/>
        </authorList>
    </citation>
    <scope>NUCLEOTIDE SEQUENCE [LARGE SCALE GENOMIC DNA]</scope>
    <source>
        <strain evidence="10 11">DSM 7343</strain>
    </source>
</reference>
<evidence type="ECO:0000256" key="5">
    <source>
        <dbReference type="ARBA" id="ARBA00022692"/>
    </source>
</evidence>
<dbReference type="PROSITE" id="PS51012">
    <property type="entry name" value="ABC_TM2"/>
    <property type="match status" value="1"/>
</dbReference>
<evidence type="ECO:0000256" key="3">
    <source>
        <dbReference type="ARBA" id="ARBA00022448"/>
    </source>
</evidence>
<dbReference type="Gene3D" id="3.40.1710.10">
    <property type="entry name" value="abc type-2 transporter like domain"/>
    <property type="match status" value="1"/>
</dbReference>
<comment type="subcellular location">
    <subcellularLocation>
        <location evidence="1">Cell membrane</location>
        <topology evidence="1">Multi-pass membrane protein</topology>
    </subcellularLocation>
</comment>
<feature type="transmembrane region" description="Helical" evidence="8">
    <location>
        <begin position="350"/>
        <end position="368"/>
    </location>
</feature>